<evidence type="ECO:0000256" key="6">
    <source>
        <dbReference type="PROSITE-ProRule" id="PRU00504"/>
    </source>
</evidence>
<evidence type="ECO:0000256" key="8">
    <source>
        <dbReference type="SAM" id="SignalP"/>
    </source>
</evidence>
<evidence type="ECO:0000256" key="5">
    <source>
        <dbReference type="ARBA" id="ARBA00023136"/>
    </source>
</evidence>
<keyword evidence="3" id="KW-0677">Repeat</keyword>
<dbReference type="STRING" id="1120996.SAMN02746066_03693"/>
<keyword evidence="11" id="KW-1185">Reference proteome</keyword>
<dbReference type="GO" id="GO:0008270">
    <property type="term" value="F:zinc ion binding"/>
    <property type="evidence" value="ECO:0007669"/>
    <property type="project" value="UniProtKB-KW"/>
</dbReference>
<accession>A0A1M7MAA2</accession>
<gene>
    <name evidence="10" type="ORF">SAMN02746066_03693</name>
</gene>
<evidence type="ECO:0000256" key="3">
    <source>
        <dbReference type="ARBA" id="ARBA00022737"/>
    </source>
</evidence>
<organism evidence="10 11">
    <name type="scientific">Anaerosporobacter mobilis DSM 15930</name>
    <dbReference type="NCBI Taxonomy" id="1120996"/>
    <lineage>
        <taxon>Bacteria</taxon>
        <taxon>Bacillati</taxon>
        <taxon>Bacillota</taxon>
        <taxon>Clostridia</taxon>
        <taxon>Lachnospirales</taxon>
        <taxon>Lachnospiraceae</taxon>
        <taxon>Anaerosporobacter</taxon>
    </lineage>
</organism>
<dbReference type="InterPro" id="IPR011990">
    <property type="entry name" value="TPR-like_helical_dom_sf"/>
</dbReference>
<comment type="subcellular location">
    <subcellularLocation>
        <location evidence="1">Membrane</location>
        <topology evidence="1">Multi-pass membrane protein</topology>
    </subcellularLocation>
</comment>
<dbReference type="PANTHER" id="PTHR24104:SF25">
    <property type="entry name" value="PROTEIN LIN-41"/>
    <property type="match status" value="1"/>
</dbReference>
<feature type="signal peptide" evidence="8">
    <location>
        <begin position="1"/>
        <end position="27"/>
    </location>
</feature>
<keyword evidence="4 7" id="KW-1133">Transmembrane helix</keyword>
<keyword evidence="5 7" id="KW-0472">Membrane</keyword>
<feature type="transmembrane region" description="Helical" evidence="7">
    <location>
        <begin position="636"/>
        <end position="660"/>
    </location>
</feature>
<dbReference type="PANTHER" id="PTHR24104">
    <property type="entry name" value="E3 UBIQUITIN-PROTEIN LIGASE NHLRC1-RELATED"/>
    <property type="match status" value="1"/>
</dbReference>
<feature type="transmembrane region" description="Helical" evidence="7">
    <location>
        <begin position="432"/>
        <end position="449"/>
    </location>
</feature>
<proteinExistence type="predicted"/>
<feature type="chain" id="PRO_5012252345" evidence="8">
    <location>
        <begin position="28"/>
        <end position="678"/>
    </location>
</feature>
<evidence type="ECO:0000259" key="9">
    <source>
        <dbReference type="Pfam" id="PF04893"/>
    </source>
</evidence>
<dbReference type="SUPFAM" id="SSF48452">
    <property type="entry name" value="TPR-like"/>
    <property type="match status" value="1"/>
</dbReference>
<sequence>MSKNRLRSALVLLTATIALLTPVLSEASTPYKTYTIDGYGYVSETQSAYSPDSSITKIGENSFSSPSDMVITEDGYIYVADTGNKRILISDLEGNYVSTVGEGDLVAPTGIYVTKDKTLYVADKDGGKVVVYNSSGVKVNEYGKPDHPLYGDKVEFKPQKIVVNNSGNMYIICEGNTNGIVQISPTEGGTFIGYFGTNYTSVSLLQVFQRMIFTDEQKAKMLSNLPSTPTNLSIDSQGLIYTVTQGENISTLKKLNIAGNNLIEPDAYDDLPAAVTTGNFDNIFVASQEGYVYEYSSEGDMLFVFGGRDDGRGRIGLCGKVNAIAIDPNNRIYLLDGEKQQIHIFKPTEFTNLLHDALYLYGKGRYTESKEPLTKVLEMNSLFDYANMAMGRAFYQEENYSQALHYARLAKDWSGYSDAFWEIRNQWIRENLISAILCIIVISLIVVFLKKKKDSIGALVSIRKKLSRFRQRTLISQLRYSLYYMKHPVDGCYGVKREGKASYLSANIILAFVIVLSILGKYGCGFLLKNVRDGQYDLVGDIGKILIAFIVLIICNYLMCTIHDGESTFKQLYCGYAFALTPYLIFKPIGIIISNIITYSEVFLVQFTYYFMFAWIVVLLFITLKEMNNYSFKESIKCILLTAFTVLIVALVVFILYILFAQVVEFITKISGEVAYRL</sequence>
<dbReference type="AlphaFoldDB" id="A0A1M7MAA2"/>
<dbReference type="SUPFAM" id="SSF101898">
    <property type="entry name" value="NHL repeat"/>
    <property type="match status" value="1"/>
</dbReference>
<dbReference type="RefSeq" id="WP_073290040.1">
    <property type="nucleotide sequence ID" value="NZ_FRCP01000020.1"/>
</dbReference>
<dbReference type="EMBL" id="FRCP01000020">
    <property type="protein sequence ID" value="SHM87639.1"/>
    <property type="molecule type" value="Genomic_DNA"/>
</dbReference>
<dbReference type="InterPro" id="IPR050952">
    <property type="entry name" value="TRIM-NHL_E3_ligases"/>
</dbReference>
<evidence type="ECO:0000313" key="10">
    <source>
        <dbReference type="EMBL" id="SHM87639.1"/>
    </source>
</evidence>
<feature type="repeat" description="NHL" evidence="6">
    <location>
        <begin position="94"/>
        <end position="135"/>
    </location>
</feature>
<dbReference type="Gene3D" id="2.120.10.30">
    <property type="entry name" value="TolB, C-terminal domain"/>
    <property type="match status" value="1"/>
</dbReference>
<keyword evidence="8" id="KW-0732">Signal</keyword>
<evidence type="ECO:0000256" key="2">
    <source>
        <dbReference type="ARBA" id="ARBA00022692"/>
    </source>
</evidence>
<dbReference type="Proteomes" id="UP000184038">
    <property type="component" value="Unassembled WGS sequence"/>
</dbReference>
<feature type="transmembrane region" description="Helical" evidence="7">
    <location>
        <begin position="572"/>
        <end position="597"/>
    </location>
</feature>
<name>A0A1M7MAA2_9FIRM</name>
<feature type="transmembrane region" description="Helical" evidence="7">
    <location>
        <begin position="603"/>
        <end position="624"/>
    </location>
</feature>
<dbReference type="GO" id="GO:0016020">
    <property type="term" value="C:membrane"/>
    <property type="evidence" value="ECO:0007669"/>
    <property type="project" value="UniProtKB-SubCell"/>
</dbReference>
<dbReference type="PROSITE" id="PS51125">
    <property type="entry name" value="NHL"/>
    <property type="match status" value="1"/>
</dbReference>
<feature type="transmembrane region" description="Helical" evidence="7">
    <location>
        <begin position="503"/>
        <end position="522"/>
    </location>
</feature>
<dbReference type="Pfam" id="PF04893">
    <property type="entry name" value="Yip1"/>
    <property type="match status" value="1"/>
</dbReference>
<dbReference type="InterPro" id="IPR011042">
    <property type="entry name" value="6-blade_b-propeller_TolB-like"/>
</dbReference>
<protein>
    <submittedName>
        <fullName evidence="10">Yip1 domain-containing protein</fullName>
    </submittedName>
</protein>
<feature type="domain" description="Yip1" evidence="9">
    <location>
        <begin position="538"/>
        <end position="653"/>
    </location>
</feature>
<dbReference type="InterPro" id="IPR001258">
    <property type="entry name" value="NHL_repeat"/>
</dbReference>
<evidence type="ECO:0000313" key="11">
    <source>
        <dbReference type="Proteomes" id="UP000184038"/>
    </source>
</evidence>
<evidence type="ECO:0000256" key="7">
    <source>
        <dbReference type="SAM" id="Phobius"/>
    </source>
</evidence>
<reference evidence="10 11" key="1">
    <citation type="submission" date="2016-11" db="EMBL/GenBank/DDBJ databases">
        <authorList>
            <person name="Jaros S."/>
            <person name="Januszkiewicz K."/>
            <person name="Wedrychowicz H."/>
        </authorList>
    </citation>
    <scope>NUCLEOTIDE SEQUENCE [LARGE SCALE GENOMIC DNA]</scope>
    <source>
        <strain evidence="10 11">DSM 15930</strain>
    </source>
</reference>
<evidence type="ECO:0000256" key="1">
    <source>
        <dbReference type="ARBA" id="ARBA00004141"/>
    </source>
</evidence>
<dbReference type="OrthoDB" id="9799230at2"/>
<dbReference type="InterPro" id="IPR006977">
    <property type="entry name" value="Yip1_dom"/>
</dbReference>
<keyword evidence="2 7" id="KW-0812">Transmembrane</keyword>
<evidence type="ECO:0000256" key="4">
    <source>
        <dbReference type="ARBA" id="ARBA00022989"/>
    </source>
</evidence>
<dbReference type="Gene3D" id="1.25.40.10">
    <property type="entry name" value="Tetratricopeptide repeat domain"/>
    <property type="match status" value="1"/>
</dbReference>
<dbReference type="CDD" id="cd05819">
    <property type="entry name" value="NHL"/>
    <property type="match status" value="1"/>
</dbReference>
<feature type="transmembrane region" description="Helical" evidence="7">
    <location>
        <begin position="542"/>
        <end position="560"/>
    </location>
</feature>